<feature type="compositionally biased region" description="Basic and acidic residues" evidence="1">
    <location>
        <begin position="577"/>
        <end position="595"/>
    </location>
</feature>
<dbReference type="AlphaFoldDB" id="A0AAW1A1X3"/>
<evidence type="ECO:0000313" key="3">
    <source>
        <dbReference type="Proteomes" id="UP001432146"/>
    </source>
</evidence>
<feature type="region of interest" description="Disordered" evidence="1">
    <location>
        <begin position="492"/>
        <end position="537"/>
    </location>
</feature>
<accession>A0AAW1A1X3</accession>
<feature type="compositionally biased region" description="Acidic residues" evidence="1">
    <location>
        <begin position="812"/>
        <end position="821"/>
    </location>
</feature>
<feature type="compositionally biased region" description="Polar residues" evidence="1">
    <location>
        <begin position="268"/>
        <end position="284"/>
    </location>
</feature>
<feature type="region of interest" description="Disordered" evidence="1">
    <location>
        <begin position="109"/>
        <end position="347"/>
    </location>
</feature>
<feature type="compositionally biased region" description="Polar residues" evidence="1">
    <location>
        <begin position="110"/>
        <end position="122"/>
    </location>
</feature>
<feature type="region of interest" description="Disordered" evidence="1">
    <location>
        <begin position="1"/>
        <end position="24"/>
    </location>
</feature>
<keyword evidence="3" id="KW-1185">Reference proteome</keyword>
<feature type="compositionally biased region" description="Basic and acidic residues" evidence="1">
    <location>
        <begin position="1028"/>
        <end position="1037"/>
    </location>
</feature>
<feature type="region of interest" description="Disordered" evidence="1">
    <location>
        <begin position="1025"/>
        <end position="1129"/>
    </location>
</feature>
<feature type="compositionally biased region" description="Polar residues" evidence="1">
    <location>
        <begin position="130"/>
        <end position="139"/>
    </location>
</feature>
<feature type="region of interest" description="Disordered" evidence="1">
    <location>
        <begin position="364"/>
        <end position="386"/>
    </location>
</feature>
<organism evidence="2 3">
    <name type="scientific">Tetragonisca angustula</name>
    <dbReference type="NCBI Taxonomy" id="166442"/>
    <lineage>
        <taxon>Eukaryota</taxon>
        <taxon>Metazoa</taxon>
        <taxon>Ecdysozoa</taxon>
        <taxon>Arthropoda</taxon>
        <taxon>Hexapoda</taxon>
        <taxon>Insecta</taxon>
        <taxon>Pterygota</taxon>
        <taxon>Neoptera</taxon>
        <taxon>Endopterygota</taxon>
        <taxon>Hymenoptera</taxon>
        <taxon>Apocrita</taxon>
        <taxon>Aculeata</taxon>
        <taxon>Apoidea</taxon>
        <taxon>Anthophila</taxon>
        <taxon>Apidae</taxon>
        <taxon>Tetragonisca</taxon>
    </lineage>
</organism>
<feature type="compositionally biased region" description="Polar residues" evidence="1">
    <location>
        <begin position="598"/>
        <end position="620"/>
    </location>
</feature>
<name>A0AAW1A1X3_9HYME</name>
<reference evidence="2 3" key="1">
    <citation type="submission" date="2024-05" db="EMBL/GenBank/DDBJ databases">
        <title>The nuclear and mitochondrial genome assemblies of Tetragonisca angustula (Apidae: Meliponini), a tiny yet remarkable pollinator in the Neotropics.</title>
        <authorList>
            <person name="Ferrari R."/>
            <person name="Ricardo P.C."/>
            <person name="Dias F.C."/>
            <person name="Araujo N.S."/>
            <person name="Soares D.O."/>
            <person name="Zhou Q.-S."/>
            <person name="Zhu C.-D."/>
            <person name="Coutinho L."/>
            <person name="Airas M.C."/>
            <person name="Batista T.M."/>
        </authorList>
    </citation>
    <scope>NUCLEOTIDE SEQUENCE [LARGE SCALE GENOMIC DNA]</scope>
    <source>
        <strain evidence="2">ASF017062</strain>
        <tissue evidence="2">Abdomen</tissue>
    </source>
</reference>
<dbReference type="Proteomes" id="UP001432146">
    <property type="component" value="Unassembled WGS sequence"/>
</dbReference>
<feature type="compositionally biased region" description="Basic and acidic residues" evidence="1">
    <location>
        <begin position="188"/>
        <end position="198"/>
    </location>
</feature>
<evidence type="ECO:0000313" key="2">
    <source>
        <dbReference type="EMBL" id="KAK9303874.1"/>
    </source>
</evidence>
<protein>
    <submittedName>
        <fullName evidence="2">Uncharacterized protein</fullName>
    </submittedName>
</protein>
<feature type="region of interest" description="Disordered" evidence="1">
    <location>
        <begin position="566"/>
        <end position="825"/>
    </location>
</feature>
<feature type="compositionally biased region" description="Low complexity" evidence="1">
    <location>
        <begin position="224"/>
        <end position="267"/>
    </location>
</feature>
<gene>
    <name evidence="2" type="ORF">QLX08_004601</name>
</gene>
<sequence length="1279" mass="143234">MRINTVETPTTKRPQIPSNDVYEPPAAIQNAMLTKDKKPFTYTPGMGGKLDLSQIRSPRMARRVAKNANDEGIEGPPKSALEPKPTPPPNTGASLFVQPQVAIPVFPTNVPVQPTVNRTPANKTPPMSPANRTQPTTPEKQQESPKLVGAKVTPTITIQPNTPESVPSTPTQVTLAKAPTPWLQNKNKPQEELPEWAKRSSNVARQQSSSSSSPDSPTSPPIYTPSIQQQTQQQQPPQAQQRPQQIQQPQLYQYQQQQQPQQFNQQQKRPFSSPSVTQQVNAPAQPQERVIPIRIEDRPSVFDVKPEPGHHQFKQPSPHHQQRWGQQPQNQNQNQAQNQIQNQVPQQSSGGAYIIPIMIEGSDKKPATGAATSNSPYSQPIIRNNLPNVENPNVKVMTQRIIPVQVQQSDSGPVQSRSFRVLQKITDTDSSNDADTEQMRKLQLSEDDRILMNKFKEQIDNESSLHHEEDPRYRGGAIPSRAFRFLQTMTESGDAPAPVNTTQRPPSAINKKQNRNSKTFEETQANLPPSEQQVPEPKKYMGSAIPSRSFRILQAMTAPESVDIPENIQEHNLGGNRGHESRIIGENDDTKDQPQWEKGNSVSRTASNSSKDSDCTTAMNITDEEEIPDEIVISEINEDDQCPERPETKPCPNGSLNVNVPNYTYIDTSDSSDSTDSESQSDNESIVESFKSDSGDSSTSSSDSDDSDSYLAYSTRLNAHGRSGNDDERNSSGNGSSKESCNEEENSESSDKNNSDSDNVDEQEQELEKTEIGTFPHQLSVIYEDVEQPEPESPRPQERRGVKGWNGTPFEATDDPPDDSDAPTVSVSLPLRFKFSVSENNEDVTMVIVGDSTIKPERGYNWEESRRSKTQESLKSHSERTAEVSANFVVKKQSVNAKRKPKDLCNERTKDETVECKAKENGDPVVPHVNFTLRKIPTRFGKINCGETVETEFTIRRKTSVKREDDRTNKVHEERANVKINDDSASRESKGSNSVYVAKETGSETRDFNRNVLKPEVIVSECNWTDESSQRNERPLDKFQNADTKVERVDDTRENSDDSKRSKNEEDAEEKTGKRSKHLLSVQNSREETDDEDSGVTSDMSRMISEADTDSECTSSKNMRKYQRTQTHSRLFRLLNDDSIVPESAEKSNESSSTTKEYLSLPLNSNNFNYDENYCSNYSSGVTSPECSPISEQSWKKLHDADSAAIPDQNGDVFRQGHPLTRSQDRVSCKEDPYYQAWKTSRSPAQSLDHDVVPSLAFKVQMQRITEQGRASPSETWHC</sequence>
<evidence type="ECO:0000256" key="1">
    <source>
        <dbReference type="SAM" id="MobiDB-lite"/>
    </source>
</evidence>
<proteinExistence type="predicted"/>
<feature type="compositionally biased region" description="Polar residues" evidence="1">
    <location>
        <begin position="522"/>
        <end position="533"/>
    </location>
</feature>
<feature type="compositionally biased region" description="Low complexity" evidence="1">
    <location>
        <begin position="323"/>
        <end position="347"/>
    </location>
</feature>
<feature type="compositionally biased region" description="Polar residues" evidence="1">
    <location>
        <begin position="154"/>
        <end position="174"/>
    </location>
</feature>
<feature type="compositionally biased region" description="Basic and acidic residues" evidence="1">
    <location>
        <begin position="961"/>
        <end position="990"/>
    </location>
</feature>
<feature type="region of interest" description="Disordered" evidence="1">
    <location>
        <begin position="960"/>
        <end position="998"/>
    </location>
</feature>
<feature type="compositionally biased region" description="Basic and acidic residues" evidence="1">
    <location>
        <begin position="792"/>
        <end position="801"/>
    </location>
</feature>
<feature type="compositionally biased region" description="Polar residues" evidence="1">
    <location>
        <begin position="654"/>
        <end position="666"/>
    </location>
</feature>
<comment type="caution">
    <text evidence="2">The sequence shown here is derived from an EMBL/GenBank/DDBJ whole genome shotgun (WGS) entry which is preliminary data.</text>
</comment>
<feature type="compositionally biased region" description="Polar residues" evidence="1">
    <location>
        <begin position="1"/>
        <end position="18"/>
    </location>
</feature>
<feature type="compositionally biased region" description="Polar residues" evidence="1">
    <location>
        <begin position="370"/>
        <end position="386"/>
    </location>
</feature>
<feature type="region of interest" description="Disordered" evidence="1">
    <location>
        <begin position="37"/>
        <end position="94"/>
    </location>
</feature>
<feature type="compositionally biased region" description="Basic and acidic residues" evidence="1">
    <location>
        <begin position="294"/>
        <end position="310"/>
    </location>
</feature>
<feature type="compositionally biased region" description="Basic and acidic residues" evidence="1">
    <location>
        <begin position="1044"/>
        <end position="1073"/>
    </location>
</feature>
<dbReference type="EMBL" id="JAWNGG020000071">
    <property type="protein sequence ID" value="KAK9303874.1"/>
    <property type="molecule type" value="Genomic_DNA"/>
</dbReference>